<feature type="domain" description="Beta-Casp" evidence="10">
    <location>
        <begin position="257"/>
        <end position="377"/>
    </location>
</feature>
<protein>
    <recommendedName>
        <fullName evidence="6">Cleavage and polyadenylation specificity factor subunit 2</fullName>
    </recommendedName>
    <alternativeName>
        <fullName evidence="6">Cleavage and polyadenylation specificity factor 100 kDa subunit</fullName>
    </alternativeName>
</protein>
<evidence type="ECO:0000256" key="1">
    <source>
        <dbReference type="ARBA" id="ARBA00004123"/>
    </source>
</evidence>
<accession>A0A0D2VID2</accession>
<dbReference type="PhylomeDB" id="A0A0D2VID2"/>
<evidence type="ECO:0000256" key="8">
    <source>
        <dbReference type="SAM" id="MobiDB-lite"/>
    </source>
</evidence>
<dbReference type="OrthoDB" id="64353at2759"/>
<dbReference type="Pfam" id="PF10996">
    <property type="entry name" value="Beta-Casp"/>
    <property type="match status" value="1"/>
</dbReference>
<evidence type="ECO:0000256" key="5">
    <source>
        <dbReference type="ARBA" id="ARBA00023242"/>
    </source>
</evidence>
<dbReference type="InterPro" id="IPR001279">
    <property type="entry name" value="Metallo-B-lactamas"/>
</dbReference>
<dbReference type="InterPro" id="IPR022712">
    <property type="entry name" value="Beta_Casp"/>
</dbReference>
<evidence type="ECO:0000259" key="9">
    <source>
        <dbReference type="SMART" id="SM00849"/>
    </source>
</evidence>
<keyword evidence="12" id="KW-1185">Reference proteome</keyword>
<dbReference type="PANTHER" id="PTHR45922">
    <property type="entry name" value="CLEAVAGE AND POLYADENYLATION SPECIFICITY FACTOR SUBUNIT 2"/>
    <property type="match status" value="1"/>
</dbReference>
<evidence type="ECO:0000256" key="7">
    <source>
        <dbReference type="SAM" id="Coils"/>
    </source>
</evidence>
<organism evidence="11 12">
    <name type="scientific">Capsaspora owczarzaki (strain ATCC 30864)</name>
    <dbReference type="NCBI Taxonomy" id="595528"/>
    <lineage>
        <taxon>Eukaryota</taxon>
        <taxon>Filasterea</taxon>
        <taxon>Capsaspora</taxon>
    </lineage>
</organism>
<dbReference type="GO" id="GO:0006398">
    <property type="term" value="P:mRNA 3'-end processing by stem-loop binding and cleavage"/>
    <property type="evidence" value="ECO:0007669"/>
    <property type="project" value="InterPro"/>
</dbReference>
<dbReference type="FunCoup" id="A0A0D2VID2">
    <property type="interactions" value="748"/>
</dbReference>
<evidence type="ECO:0000259" key="10">
    <source>
        <dbReference type="SMART" id="SM01027"/>
    </source>
</evidence>
<feature type="domain" description="Metallo-beta-lactamase" evidence="9">
    <location>
        <begin position="17"/>
        <end position="231"/>
    </location>
</feature>
<dbReference type="Proteomes" id="UP000008743">
    <property type="component" value="Unassembled WGS sequence"/>
</dbReference>
<dbReference type="InterPro" id="IPR011108">
    <property type="entry name" value="RMMBL"/>
</dbReference>
<dbReference type="EMBL" id="KE346360">
    <property type="protein sequence ID" value="KJE89722.1"/>
    <property type="molecule type" value="Genomic_DNA"/>
</dbReference>
<keyword evidence="5 6" id="KW-0539">Nucleus</keyword>
<proteinExistence type="inferred from homology"/>
<evidence type="ECO:0000313" key="12">
    <source>
        <dbReference type="Proteomes" id="UP000008743"/>
    </source>
</evidence>
<dbReference type="PANTHER" id="PTHR45922:SF1">
    <property type="entry name" value="CLEAVAGE AND POLYADENYLATION SPECIFICITY FACTOR SUBUNIT 2"/>
    <property type="match status" value="1"/>
</dbReference>
<dbReference type="RefSeq" id="XP_004366024.2">
    <property type="nucleotide sequence ID" value="XM_004365967.2"/>
</dbReference>
<evidence type="ECO:0000256" key="3">
    <source>
        <dbReference type="ARBA" id="ARBA00022664"/>
    </source>
</evidence>
<keyword evidence="7" id="KW-0175">Coiled coil</keyword>
<evidence type="ECO:0000256" key="6">
    <source>
        <dbReference type="RuleBase" id="RU365006"/>
    </source>
</evidence>
<feature type="coiled-coil region" evidence="7">
    <location>
        <begin position="396"/>
        <end position="423"/>
    </location>
</feature>
<dbReference type="GO" id="GO:0005847">
    <property type="term" value="C:mRNA cleavage and polyadenylation specificity factor complex"/>
    <property type="evidence" value="ECO:0007669"/>
    <property type="project" value="InterPro"/>
</dbReference>
<dbReference type="Pfam" id="PF07521">
    <property type="entry name" value="RMMBL"/>
    <property type="match status" value="1"/>
</dbReference>
<dbReference type="Gene3D" id="3.60.15.10">
    <property type="entry name" value="Ribonuclease Z/Hydroxyacylglutathione hydrolase-like"/>
    <property type="match status" value="1"/>
</dbReference>
<dbReference type="InterPro" id="IPR036866">
    <property type="entry name" value="RibonucZ/Hydroxyglut_hydro"/>
</dbReference>
<comment type="subcellular location">
    <subcellularLocation>
        <location evidence="1 6">Nucleus</location>
    </subcellularLocation>
</comment>
<name>A0A0D2VID2_CAPO3</name>
<feature type="region of interest" description="Disordered" evidence="8">
    <location>
        <begin position="490"/>
        <end position="517"/>
    </location>
</feature>
<dbReference type="eggNOG" id="KOG1135">
    <property type="taxonomic scope" value="Eukaryota"/>
</dbReference>
<gene>
    <name evidence="11" type="ORF">CAOG_001153</name>
</gene>
<dbReference type="Pfam" id="PF16661">
    <property type="entry name" value="Lactamase_B_6"/>
    <property type="match status" value="1"/>
</dbReference>
<dbReference type="SUPFAM" id="SSF56281">
    <property type="entry name" value="Metallo-hydrolase/oxidoreductase"/>
    <property type="match status" value="1"/>
</dbReference>
<dbReference type="GO" id="GO:0003723">
    <property type="term" value="F:RNA binding"/>
    <property type="evidence" value="ECO:0007669"/>
    <property type="project" value="UniProtKB-KW"/>
</dbReference>
<sequence length="838" mass="92438">MAAIIKFTALSGVDERSPLCYLLQIDEAHILLDCGWDEALDEQSLKAIQLYAPQIDCVLVSHPDLAHLGGLAMLAGRYNLPPSCPIYATIPVHKMGQMFMYDLWMSHAEMQGEGALPFTLDDVDAAFERITTLKFQQRVVVPLGAKTKPITIIPHAAGHMVGGTIWRIITEGEDIVYAVDFNHQLERHLNPTELKDLFQYERPSILISNSFNYGAESVPRKTRDRLFLDSIVNTLINPKDGSAGGSVLIPTDTAGRVLELAQVLDKQWEKYKNFPIVVLSHISRTVMNFAMAQIEWMSAKMQKEFETTRSNPFSFAHIKMCQTMEELAQVAKEGTPVVVLASMEGLTSGFARDLMLKWAENPKNLIIFPNNSPASDLAKSLVEKNRQIVIDVKTRIALEGEELDEYLREQEEAEMELAALQTDAADDDNAADDAVPMQTASGSGSAGYGSGQHRGSAAADGSQLLHQLDADLEDEEDEDDELKILRAIHAAPGASTSDSAPGRGGRSTGTSSGGRHRFKHDIYMLGDEARLSKRGDFFKQTRTFPMFPFVEQHRKKADEWGEVIRRSDYQILTEEFTDTLKPLASTSSSAGTSHATAMVTGEEETGLESTLKLDTSQIKQQLHATAHNRPSKTVSKQVALQIQCTVKHVDLEGRADSMSLATIFESVNARQLILVHGSATSSNELESALRVKMPQCKVTIAALNTTIDASSEHNIYQVRLRDSLMSTLKFSTTGMFELAYFHGQIHVPTGGKTTLELDVLPAHLVPGHAQVFVGDPKLYEVKEVLIEAGFHAEFVQGVLVCNDTIAIRKQDQAFAIEGGLSEDYFAVRDVLYDQFAIV</sequence>
<evidence type="ECO:0000256" key="4">
    <source>
        <dbReference type="ARBA" id="ARBA00022884"/>
    </source>
</evidence>
<dbReference type="InterPro" id="IPR035639">
    <property type="entry name" value="CPSF2_MBL"/>
</dbReference>
<dbReference type="InterPro" id="IPR025069">
    <property type="entry name" value="Cpsf2_C"/>
</dbReference>
<dbReference type="InterPro" id="IPR027075">
    <property type="entry name" value="CPSF2"/>
</dbReference>
<dbReference type="Pfam" id="PF13299">
    <property type="entry name" value="CPSF100_C"/>
    <property type="match status" value="1"/>
</dbReference>
<evidence type="ECO:0000313" key="11">
    <source>
        <dbReference type="EMBL" id="KJE89722.1"/>
    </source>
</evidence>
<keyword evidence="4 6" id="KW-0694">RNA-binding</keyword>
<dbReference type="FunFam" id="3.60.15.10:FF:000008">
    <property type="entry name" value="Cleavage and polyadenylation specificity factor subunit 2"/>
    <property type="match status" value="1"/>
</dbReference>
<comment type="similarity">
    <text evidence="2 6">Belongs to the metallo-beta-lactamase superfamily. RNA-metabolizing metallo-beta-lactamase-like family. CPSF2/YSH1 subfamily.</text>
</comment>
<evidence type="ECO:0000256" key="2">
    <source>
        <dbReference type="ARBA" id="ARBA00010624"/>
    </source>
</evidence>
<dbReference type="SMART" id="SM01027">
    <property type="entry name" value="Beta-Casp"/>
    <property type="match status" value="1"/>
</dbReference>
<dbReference type="InParanoid" id="A0A0D2VID2"/>
<dbReference type="SMART" id="SM00849">
    <property type="entry name" value="Lactamase_B"/>
    <property type="match status" value="1"/>
</dbReference>
<dbReference type="AlphaFoldDB" id="A0A0D2VID2"/>
<dbReference type="CDD" id="cd16293">
    <property type="entry name" value="CPSF2-like_MBL-fold"/>
    <property type="match status" value="1"/>
</dbReference>
<dbReference type="STRING" id="595528.A0A0D2VID2"/>
<keyword evidence="3 6" id="KW-0507">mRNA processing</keyword>
<reference evidence="12" key="1">
    <citation type="submission" date="2011-02" db="EMBL/GenBank/DDBJ databases">
        <title>The Genome Sequence of Capsaspora owczarzaki ATCC 30864.</title>
        <authorList>
            <person name="Russ C."/>
            <person name="Cuomo C."/>
            <person name="Burger G."/>
            <person name="Gray M.W."/>
            <person name="Holland P.W.H."/>
            <person name="King N."/>
            <person name="Lang F.B.F."/>
            <person name="Roger A.J."/>
            <person name="Ruiz-Trillo I."/>
            <person name="Young S.K."/>
            <person name="Zeng Q."/>
            <person name="Gargeya S."/>
            <person name="Alvarado L."/>
            <person name="Berlin A."/>
            <person name="Chapman S.B."/>
            <person name="Chen Z."/>
            <person name="Freedman E."/>
            <person name="Gellesch M."/>
            <person name="Goldberg J."/>
            <person name="Griggs A."/>
            <person name="Gujja S."/>
            <person name="Heilman E."/>
            <person name="Heiman D."/>
            <person name="Howarth C."/>
            <person name="Mehta T."/>
            <person name="Neiman D."/>
            <person name="Pearson M."/>
            <person name="Roberts A."/>
            <person name="Saif S."/>
            <person name="Shea T."/>
            <person name="Shenoy N."/>
            <person name="Sisk P."/>
            <person name="Stolte C."/>
            <person name="Sykes S."/>
            <person name="White J."/>
            <person name="Yandava C."/>
            <person name="Haas B."/>
            <person name="Nusbaum C."/>
            <person name="Birren B."/>
        </authorList>
    </citation>
    <scope>NUCLEOTIDE SEQUENCE</scope>
    <source>
        <strain evidence="12">ATCC 30864</strain>
    </source>
</reference>
<feature type="region of interest" description="Disordered" evidence="8">
    <location>
        <begin position="429"/>
        <end position="460"/>
    </location>
</feature>